<feature type="domain" description="PDZ" evidence="1">
    <location>
        <begin position="93"/>
        <end position="141"/>
    </location>
</feature>
<sequence>MTPPEVNTATVLGAGSRLESVGEDDELTVENGESNYEIAVKYSRGGRKHSLPQQLESAGARQDYHIVKKSTRSFSAAQVESPWRLTQPSIISNIVLMKGQGKGLGFSIVGGQDSARGRMGIFVKTIFPNGAAAADGRLKEGMVEKIQLCLSKSGYTEGLAEAVLGPCALQTSWYDFDMNQQEL</sequence>
<name>A0A8D0F6Q8_STROC</name>
<dbReference type="AlphaFoldDB" id="A0A8D0F6Q8"/>
<dbReference type="Pfam" id="PF00595">
    <property type="entry name" value="PDZ"/>
    <property type="match status" value="1"/>
</dbReference>
<dbReference type="Ensembl" id="ENSSOCT00000010879.1">
    <property type="protein sequence ID" value="ENSSOCP00000010594.1"/>
    <property type="gene ID" value="ENSSOCG00000007987.1"/>
</dbReference>
<evidence type="ECO:0000313" key="3">
    <source>
        <dbReference type="Proteomes" id="UP000694551"/>
    </source>
</evidence>
<dbReference type="SUPFAM" id="SSF50156">
    <property type="entry name" value="PDZ domain-like"/>
    <property type="match status" value="1"/>
</dbReference>
<dbReference type="Gene3D" id="2.30.42.10">
    <property type="match status" value="1"/>
</dbReference>
<dbReference type="PANTHER" id="PTHR11324:SF16">
    <property type="entry name" value="PDZ DOMAIN-CONTAINING PROTEIN 2"/>
    <property type="match status" value="1"/>
</dbReference>
<organism evidence="2 3">
    <name type="scientific">Strix occidentalis caurina</name>
    <name type="common">northern spotted owl</name>
    <dbReference type="NCBI Taxonomy" id="311401"/>
    <lineage>
        <taxon>Eukaryota</taxon>
        <taxon>Metazoa</taxon>
        <taxon>Chordata</taxon>
        <taxon>Craniata</taxon>
        <taxon>Vertebrata</taxon>
        <taxon>Euteleostomi</taxon>
        <taxon>Archelosauria</taxon>
        <taxon>Archosauria</taxon>
        <taxon>Dinosauria</taxon>
        <taxon>Saurischia</taxon>
        <taxon>Theropoda</taxon>
        <taxon>Coelurosauria</taxon>
        <taxon>Aves</taxon>
        <taxon>Neognathae</taxon>
        <taxon>Neoaves</taxon>
        <taxon>Telluraves</taxon>
        <taxon>Strigiformes</taxon>
        <taxon>Strigidae</taxon>
        <taxon>Strix</taxon>
    </lineage>
</organism>
<accession>A0A8D0F6Q8</accession>
<evidence type="ECO:0000313" key="2">
    <source>
        <dbReference type="Ensembl" id="ENSSOCP00000010594.1"/>
    </source>
</evidence>
<reference evidence="2" key="2">
    <citation type="submission" date="2025-09" db="UniProtKB">
        <authorList>
            <consortium name="Ensembl"/>
        </authorList>
    </citation>
    <scope>IDENTIFICATION</scope>
</reference>
<dbReference type="Proteomes" id="UP000694551">
    <property type="component" value="Unplaced"/>
</dbReference>
<protein>
    <submittedName>
        <fullName evidence="2">Interleukin 16</fullName>
    </submittedName>
</protein>
<dbReference type="InterPro" id="IPR001478">
    <property type="entry name" value="PDZ"/>
</dbReference>
<dbReference type="PROSITE" id="PS50106">
    <property type="entry name" value="PDZ"/>
    <property type="match status" value="1"/>
</dbReference>
<proteinExistence type="predicted"/>
<evidence type="ECO:0000259" key="1">
    <source>
        <dbReference type="PROSITE" id="PS50106"/>
    </source>
</evidence>
<reference evidence="2" key="1">
    <citation type="submission" date="2025-08" db="UniProtKB">
        <authorList>
            <consortium name="Ensembl"/>
        </authorList>
    </citation>
    <scope>IDENTIFICATION</scope>
</reference>
<keyword evidence="3" id="KW-1185">Reference proteome</keyword>
<dbReference type="InterPro" id="IPR036034">
    <property type="entry name" value="PDZ_sf"/>
</dbReference>
<dbReference type="PANTHER" id="PTHR11324">
    <property type="entry name" value="IL16-RELATED"/>
    <property type="match status" value="1"/>
</dbReference>